<dbReference type="EMBL" id="JAJFAZ020000001">
    <property type="protein sequence ID" value="KAI5348023.1"/>
    <property type="molecule type" value="Genomic_DNA"/>
</dbReference>
<dbReference type="AlphaFoldDB" id="A0AAD4ZJU5"/>
<protein>
    <submittedName>
        <fullName evidence="1">Uncharacterized protein</fullName>
    </submittedName>
</protein>
<name>A0AAD4ZJU5_PRUDU</name>
<evidence type="ECO:0000313" key="2">
    <source>
        <dbReference type="Proteomes" id="UP001054821"/>
    </source>
</evidence>
<reference evidence="1 2" key="1">
    <citation type="journal article" date="2022" name="G3 (Bethesda)">
        <title>Whole-genome sequence and methylome profiling of the almond [Prunus dulcis (Mill.) D.A. Webb] cultivar 'Nonpareil'.</title>
        <authorList>
            <person name="D'Amico-Willman K.M."/>
            <person name="Ouma W.Z."/>
            <person name="Meulia T."/>
            <person name="Sideli G.M."/>
            <person name="Gradziel T.M."/>
            <person name="Fresnedo-Ramirez J."/>
        </authorList>
    </citation>
    <scope>NUCLEOTIDE SEQUENCE [LARGE SCALE GENOMIC DNA]</scope>
    <source>
        <strain evidence="1">Clone GOH B32 T37-40</strain>
    </source>
</reference>
<comment type="caution">
    <text evidence="1">The sequence shown here is derived from an EMBL/GenBank/DDBJ whole genome shotgun (WGS) entry which is preliminary data.</text>
</comment>
<organism evidence="1 2">
    <name type="scientific">Prunus dulcis</name>
    <name type="common">Almond</name>
    <name type="synonym">Amygdalus dulcis</name>
    <dbReference type="NCBI Taxonomy" id="3755"/>
    <lineage>
        <taxon>Eukaryota</taxon>
        <taxon>Viridiplantae</taxon>
        <taxon>Streptophyta</taxon>
        <taxon>Embryophyta</taxon>
        <taxon>Tracheophyta</taxon>
        <taxon>Spermatophyta</taxon>
        <taxon>Magnoliopsida</taxon>
        <taxon>eudicotyledons</taxon>
        <taxon>Gunneridae</taxon>
        <taxon>Pentapetalae</taxon>
        <taxon>rosids</taxon>
        <taxon>fabids</taxon>
        <taxon>Rosales</taxon>
        <taxon>Rosaceae</taxon>
        <taxon>Amygdaloideae</taxon>
        <taxon>Amygdaleae</taxon>
        <taxon>Prunus</taxon>
    </lineage>
</organism>
<gene>
    <name evidence="1" type="ORF">L3X38_000910</name>
</gene>
<dbReference type="Proteomes" id="UP001054821">
    <property type="component" value="Chromosome 1"/>
</dbReference>
<evidence type="ECO:0000313" key="1">
    <source>
        <dbReference type="EMBL" id="KAI5348023.1"/>
    </source>
</evidence>
<proteinExistence type="predicted"/>
<accession>A0AAD4ZJU5</accession>
<keyword evidence="2" id="KW-1185">Reference proteome</keyword>
<sequence>MIRPRFTWSIGRWFKLHQEDHGLWAQVSAKYLTDCDILSANDNHASCTSSAWRGILYGGQIIRHGTKWRVGSGDNVRFWTDNWLSCGPLNQYATIDISEDMLQLKVSDYSADDTWNVNCLLESLPTHIVPLILCVHVGFLLRLHMVFPPLMRIL</sequence>